<evidence type="ECO:0000313" key="1">
    <source>
        <dbReference type="EMBL" id="MBX48349.1"/>
    </source>
</evidence>
<organism evidence="1">
    <name type="scientific">Rhizophora mucronata</name>
    <name type="common">Asiatic mangrove</name>
    <dbReference type="NCBI Taxonomy" id="61149"/>
    <lineage>
        <taxon>Eukaryota</taxon>
        <taxon>Viridiplantae</taxon>
        <taxon>Streptophyta</taxon>
        <taxon>Embryophyta</taxon>
        <taxon>Tracheophyta</taxon>
        <taxon>Spermatophyta</taxon>
        <taxon>Magnoliopsida</taxon>
        <taxon>eudicotyledons</taxon>
        <taxon>Gunneridae</taxon>
        <taxon>Pentapetalae</taxon>
        <taxon>rosids</taxon>
        <taxon>fabids</taxon>
        <taxon>Malpighiales</taxon>
        <taxon>Rhizophoraceae</taxon>
        <taxon>Rhizophora</taxon>
    </lineage>
</organism>
<accession>A0A2P2P121</accession>
<dbReference type="InterPro" id="IPR035979">
    <property type="entry name" value="RBD_domain_sf"/>
</dbReference>
<dbReference type="GO" id="GO:0003676">
    <property type="term" value="F:nucleic acid binding"/>
    <property type="evidence" value="ECO:0007669"/>
    <property type="project" value="InterPro"/>
</dbReference>
<dbReference type="AlphaFoldDB" id="A0A2P2P121"/>
<name>A0A2P2P121_RHIMU</name>
<reference evidence="1" key="1">
    <citation type="submission" date="2018-02" db="EMBL/GenBank/DDBJ databases">
        <title>Rhizophora mucronata_Transcriptome.</title>
        <authorList>
            <person name="Meera S.P."/>
            <person name="Sreeshan A."/>
            <person name="Augustine A."/>
        </authorList>
    </citation>
    <scope>NUCLEOTIDE SEQUENCE</scope>
    <source>
        <tissue evidence="1">Leaf</tissue>
    </source>
</reference>
<dbReference type="EMBL" id="GGEC01067865">
    <property type="protein sequence ID" value="MBX48349.1"/>
    <property type="molecule type" value="Transcribed_RNA"/>
</dbReference>
<proteinExistence type="predicted"/>
<protein>
    <submittedName>
        <fullName evidence="1">Uncharacterized protein LOC105137957 isoform X11</fullName>
    </submittedName>
</protein>
<dbReference type="SUPFAM" id="SSF54928">
    <property type="entry name" value="RNA-binding domain, RBD"/>
    <property type="match status" value="1"/>
</dbReference>
<sequence length="281" mass="31015">MGQELGTNLKLITEKPDKNAASARKASPAARRSLSNIFLNAVPPVSPEKNVNVLQSVPDGRKAFKFKSSTSVTIRNIPSIIQLPHLIEAILIFGKILNASVKTVPNGLDCCDIEFESEESKRRALSVGRVTVKNFNLSVYPFRAPSIVTITICNISSKTSDSAIHSMCMSLGPLEGLVRKTEDEADALFSVDEESDADSILTRLNNTTMENCKWSAHLQAGESTSLLMAEDENTPQDMGIKFMRCLEDLKQQLALAEVYRQDLKYIHSAIMHLQSHPCHKD</sequence>